<name>A0A0L0VCC3_9BASI</name>
<dbReference type="Proteomes" id="UP000054564">
    <property type="component" value="Unassembled WGS sequence"/>
</dbReference>
<dbReference type="EMBL" id="AJIL01000075">
    <property type="protein sequence ID" value="KNE96928.1"/>
    <property type="molecule type" value="Genomic_DNA"/>
</dbReference>
<proteinExistence type="predicted"/>
<evidence type="ECO:0000313" key="2">
    <source>
        <dbReference type="Proteomes" id="UP000054564"/>
    </source>
</evidence>
<dbReference type="AlphaFoldDB" id="A0A0L0VCC3"/>
<evidence type="ECO:0000313" key="1">
    <source>
        <dbReference type="EMBL" id="KNE96928.1"/>
    </source>
</evidence>
<accession>A0A0L0VCC3</accession>
<protein>
    <submittedName>
        <fullName evidence="1">Uncharacterized protein</fullName>
    </submittedName>
</protein>
<gene>
    <name evidence="1" type="ORF">PSTG_09797</name>
</gene>
<comment type="caution">
    <text evidence="1">The sequence shown here is derived from an EMBL/GenBank/DDBJ whole genome shotgun (WGS) entry which is preliminary data.</text>
</comment>
<reference evidence="2" key="1">
    <citation type="submission" date="2014-03" db="EMBL/GenBank/DDBJ databases">
        <title>The Genome Sequence of Puccinia striiformis f. sp. tritici PST-78.</title>
        <authorList>
            <consortium name="The Broad Institute Genome Sequencing Platform"/>
            <person name="Cuomo C."/>
            <person name="Hulbert S."/>
            <person name="Chen X."/>
            <person name="Walker B."/>
            <person name="Young S.K."/>
            <person name="Zeng Q."/>
            <person name="Gargeya S."/>
            <person name="Fitzgerald M."/>
            <person name="Haas B."/>
            <person name="Abouelleil A."/>
            <person name="Alvarado L."/>
            <person name="Arachchi H.M."/>
            <person name="Berlin A.M."/>
            <person name="Chapman S.B."/>
            <person name="Goldberg J."/>
            <person name="Griggs A."/>
            <person name="Gujja S."/>
            <person name="Hansen M."/>
            <person name="Howarth C."/>
            <person name="Imamovic A."/>
            <person name="Larimer J."/>
            <person name="McCowan C."/>
            <person name="Montmayeur A."/>
            <person name="Murphy C."/>
            <person name="Neiman D."/>
            <person name="Pearson M."/>
            <person name="Priest M."/>
            <person name="Roberts A."/>
            <person name="Saif S."/>
            <person name="Shea T."/>
            <person name="Sisk P."/>
            <person name="Sykes S."/>
            <person name="Wortman J."/>
            <person name="Nusbaum C."/>
            <person name="Birren B."/>
        </authorList>
    </citation>
    <scope>NUCLEOTIDE SEQUENCE [LARGE SCALE GENOMIC DNA]</scope>
    <source>
        <strain evidence="2">race PST-78</strain>
    </source>
</reference>
<sequence>MNALPSVGRRITTLNASKIPHTLKRAECPYCCSKIVGQQEEWMHIILDCDTFKDTRARTIQPTIEYLLERVAGTGITAKRHVLNKDPTNDDHYLETAYGEEDLCQWVNGYGHIPDLYPNKLLGGHGYANVVRFLQGTVPKVTRILYDVGTAVITDDFEGFANDEGNTGNKAAVLSTRRHLTVCQSPTLLAMLDDGGGYLPGENPVWWVFGSEPQKHTVVRY</sequence>
<keyword evidence="2" id="KW-1185">Reference proteome</keyword>
<organism evidence="1 2">
    <name type="scientific">Puccinia striiformis f. sp. tritici PST-78</name>
    <dbReference type="NCBI Taxonomy" id="1165861"/>
    <lineage>
        <taxon>Eukaryota</taxon>
        <taxon>Fungi</taxon>
        <taxon>Dikarya</taxon>
        <taxon>Basidiomycota</taxon>
        <taxon>Pucciniomycotina</taxon>
        <taxon>Pucciniomycetes</taxon>
        <taxon>Pucciniales</taxon>
        <taxon>Pucciniaceae</taxon>
        <taxon>Puccinia</taxon>
    </lineage>
</organism>